<evidence type="ECO:0000256" key="2">
    <source>
        <dbReference type="ARBA" id="ARBA00022617"/>
    </source>
</evidence>
<keyword evidence="6 7" id="KW-0408">Iron</keyword>
<feature type="chain" id="PRO_5044974183" description="Cytochrome c-type biogenesis protein" evidence="7">
    <location>
        <begin position="18"/>
        <end position="145"/>
    </location>
</feature>
<accession>A0ABN1LHU7</accession>
<dbReference type="PANTHER" id="PTHR47870:SF1">
    <property type="entry name" value="CYTOCHROME C-TYPE BIOGENESIS PROTEIN CCMH"/>
    <property type="match status" value="1"/>
</dbReference>
<dbReference type="PANTHER" id="PTHR47870">
    <property type="entry name" value="CYTOCHROME C-TYPE BIOGENESIS PROTEIN CCMH"/>
    <property type="match status" value="1"/>
</dbReference>
<gene>
    <name evidence="9" type="ORF">GCM10009114_16030</name>
</gene>
<comment type="caution">
    <text evidence="9">The sequence shown here is derived from an EMBL/GenBank/DDBJ whole genome shotgun (WGS) entry which is preliminary data.</text>
</comment>
<sequence length="145" mass="16510">MKSLIFILVLLCSAAFATEEAYHFDDPAKQKLFLELTQELRCPQCQNQNIADSDAMIAVDLRRKVHELLQQGKSREQVMEFMIARYGNFVTYNPPVTAVTVWLWLLPLLFVIGAATFVLVQRKKQATGFDESELAKADSLLEKDN</sequence>
<keyword evidence="7" id="KW-0812">Transmembrane</keyword>
<dbReference type="RefSeq" id="WP_343858487.1">
    <property type="nucleotide sequence ID" value="NZ_BAAAFD010000003.1"/>
</dbReference>
<evidence type="ECO:0000256" key="4">
    <source>
        <dbReference type="ARBA" id="ARBA00022729"/>
    </source>
</evidence>
<feature type="signal peptide" evidence="7">
    <location>
        <begin position="1"/>
        <end position="17"/>
    </location>
</feature>
<keyword evidence="3 7" id="KW-0479">Metal-binding</keyword>
<protein>
    <recommendedName>
        <fullName evidence="7">Cytochrome c-type biogenesis protein</fullName>
    </recommendedName>
</protein>
<evidence type="ECO:0000313" key="9">
    <source>
        <dbReference type="EMBL" id="GAA0855920.1"/>
    </source>
</evidence>
<evidence type="ECO:0000256" key="5">
    <source>
        <dbReference type="ARBA" id="ARBA00022748"/>
    </source>
</evidence>
<dbReference type="InterPro" id="IPR005616">
    <property type="entry name" value="CcmH/CycL/Ccl2/NrfF_N"/>
</dbReference>
<comment type="function">
    <text evidence="7">Possible subunit of a heme lyase.</text>
</comment>
<dbReference type="Pfam" id="PF03918">
    <property type="entry name" value="CcmH"/>
    <property type="match status" value="1"/>
</dbReference>
<dbReference type="CDD" id="cd16378">
    <property type="entry name" value="CcmH_N"/>
    <property type="match status" value="1"/>
</dbReference>
<evidence type="ECO:0000256" key="6">
    <source>
        <dbReference type="ARBA" id="ARBA00023004"/>
    </source>
</evidence>
<feature type="domain" description="CcmH/CycL/Ccl2/NrfF N-terminal" evidence="8">
    <location>
        <begin position="6"/>
        <end position="135"/>
    </location>
</feature>
<dbReference type="InterPro" id="IPR038297">
    <property type="entry name" value="CcmH/CycL/NrfF/Ccl2_sf"/>
</dbReference>
<keyword evidence="7" id="KW-0472">Membrane</keyword>
<proteinExistence type="inferred from homology"/>
<name>A0ABN1LHU7_9ALTE</name>
<evidence type="ECO:0000259" key="8">
    <source>
        <dbReference type="Pfam" id="PF03918"/>
    </source>
</evidence>
<dbReference type="Gene3D" id="1.10.8.640">
    <property type="entry name" value="Cytochrome C biogenesis protein"/>
    <property type="match status" value="1"/>
</dbReference>
<feature type="transmembrane region" description="Helical" evidence="7">
    <location>
        <begin position="101"/>
        <end position="120"/>
    </location>
</feature>
<keyword evidence="2 7" id="KW-0349">Heme</keyword>
<organism evidence="9 10">
    <name type="scientific">Aliiglaciecola litoralis</name>
    <dbReference type="NCBI Taxonomy" id="582857"/>
    <lineage>
        <taxon>Bacteria</taxon>
        <taxon>Pseudomonadati</taxon>
        <taxon>Pseudomonadota</taxon>
        <taxon>Gammaproteobacteria</taxon>
        <taxon>Alteromonadales</taxon>
        <taxon>Alteromonadaceae</taxon>
        <taxon>Aliiglaciecola</taxon>
    </lineage>
</organism>
<evidence type="ECO:0000256" key="7">
    <source>
        <dbReference type="RuleBase" id="RU364112"/>
    </source>
</evidence>
<keyword evidence="5" id="KW-0201">Cytochrome c-type biogenesis</keyword>
<comment type="similarity">
    <text evidence="1 7">Belongs to the CcmH/CycL/Ccl2/NrfF family.</text>
</comment>
<reference evidence="9 10" key="1">
    <citation type="journal article" date="2019" name="Int. J. Syst. Evol. Microbiol.">
        <title>The Global Catalogue of Microorganisms (GCM) 10K type strain sequencing project: providing services to taxonomists for standard genome sequencing and annotation.</title>
        <authorList>
            <consortium name="The Broad Institute Genomics Platform"/>
            <consortium name="The Broad Institute Genome Sequencing Center for Infectious Disease"/>
            <person name="Wu L."/>
            <person name="Ma J."/>
        </authorList>
    </citation>
    <scope>NUCLEOTIDE SEQUENCE [LARGE SCALE GENOMIC DNA]</scope>
    <source>
        <strain evidence="9 10">JCM 15896</strain>
    </source>
</reference>
<dbReference type="EMBL" id="BAAAFD010000003">
    <property type="protein sequence ID" value="GAA0855920.1"/>
    <property type="molecule type" value="Genomic_DNA"/>
</dbReference>
<evidence type="ECO:0000256" key="1">
    <source>
        <dbReference type="ARBA" id="ARBA00010342"/>
    </source>
</evidence>
<evidence type="ECO:0000256" key="3">
    <source>
        <dbReference type="ARBA" id="ARBA00022723"/>
    </source>
</evidence>
<evidence type="ECO:0000313" key="10">
    <source>
        <dbReference type="Proteomes" id="UP001500359"/>
    </source>
</evidence>
<dbReference type="Proteomes" id="UP001500359">
    <property type="component" value="Unassembled WGS sequence"/>
</dbReference>
<keyword evidence="7" id="KW-1133">Transmembrane helix</keyword>
<keyword evidence="10" id="KW-1185">Reference proteome</keyword>
<dbReference type="InterPro" id="IPR051263">
    <property type="entry name" value="C-type_cytochrome_biogenesis"/>
</dbReference>
<keyword evidence="4 7" id="KW-0732">Signal</keyword>